<evidence type="ECO:0000256" key="1">
    <source>
        <dbReference type="ARBA" id="ARBA00004201"/>
    </source>
</evidence>
<feature type="transmembrane region" description="Helical" evidence="9">
    <location>
        <begin position="1109"/>
        <end position="1128"/>
    </location>
</feature>
<evidence type="ECO:0000313" key="13">
    <source>
        <dbReference type="EMBL" id="KAL3824056.1"/>
    </source>
</evidence>
<evidence type="ECO:0000256" key="5">
    <source>
        <dbReference type="ARBA" id="ARBA00022664"/>
    </source>
</evidence>
<evidence type="ECO:0000256" key="4">
    <source>
        <dbReference type="ARBA" id="ARBA00022491"/>
    </source>
</evidence>
<feature type="compositionally biased region" description="Low complexity" evidence="8">
    <location>
        <begin position="1"/>
        <end position="13"/>
    </location>
</feature>
<feature type="domain" description="DFDF" evidence="10">
    <location>
        <begin position="435"/>
        <end position="471"/>
    </location>
</feature>
<feature type="short sequence motif" description="FFD box" evidence="7">
    <location>
        <begin position="503"/>
        <end position="518"/>
    </location>
</feature>
<feature type="region of interest" description="Disordered" evidence="8">
    <location>
        <begin position="1011"/>
        <end position="1039"/>
    </location>
</feature>
<evidence type="ECO:0000256" key="9">
    <source>
        <dbReference type="SAM" id="Phobius"/>
    </source>
</evidence>
<comment type="subcellular location">
    <subcellularLocation>
        <location evidence="1">Cytoplasm</location>
        <location evidence="1">P-body</location>
    </subcellularLocation>
</comment>
<keyword evidence="4" id="KW-0678">Repressor</keyword>
<dbReference type="PROSITE" id="PS52002">
    <property type="entry name" value="SM"/>
    <property type="match status" value="2"/>
</dbReference>
<feature type="short sequence motif" description="FFD box" evidence="7">
    <location>
        <begin position="1049"/>
        <end position="1064"/>
    </location>
</feature>
<keyword evidence="9" id="KW-0812">Transmembrane</keyword>
<dbReference type="SMART" id="SM01199">
    <property type="entry name" value="FDF"/>
    <property type="match status" value="2"/>
</dbReference>
<protein>
    <recommendedName>
        <fullName evidence="15">Protein decapping 5</fullName>
    </recommendedName>
</protein>
<dbReference type="Pfam" id="PF09532">
    <property type="entry name" value="FDF"/>
    <property type="match status" value="2"/>
</dbReference>
<keyword evidence="5" id="KW-0507">mRNA processing</keyword>
<keyword evidence="9" id="KW-0472">Membrane</keyword>
<feature type="region of interest" description="Disordered" evidence="8">
    <location>
        <begin position="636"/>
        <end position="706"/>
    </location>
</feature>
<feature type="region of interest" description="Disordered" evidence="8">
    <location>
        <begin position="183"/>
        <end position="204"/>
    </location>
</feature>
<comment type="function">
    <text evidence="6">As a component of the decapping complex, involved in the degradation of mRNAs. Promotes P-body formation. Translational repressor.</text>
</comment>
<feature type="region of interest" description="Disordered" evidence="8">
    <location>
        <begin position="464"/>
        <end position="498"/>
    </location>
</feature>
<feature type="region of interest" description="Disordered" evidence="8">
    <location>
        <begin position="1"/>
        <end position="22"/>
    </location>
</feature>
<evidence type="ECO:0000259" key="12">
    <source>
        <dbReference type="PROSITE" id="PS52002"/>
    </source>
</evidence>
<organism evidence="13 14">
    <name type="scientific">Penstemon smallii</name>
    <dbReference type="NCBI Taxonomy" id="265156"/>
    <lineage>
        <taxon>Eukaryota</taxon>
        <taxon>Viridiplantae</taxon>
        <taxon>Streptophyta</taxon>
        <taxon>Embryophyta</taxon>
        <taxon>Tracheophyta</taxon>
        <taxon>Spermatophyta</taxon>
        <taxon>Magnoliopsida</taxon>
        <taxon>eudicotyledons</taxon>
        <taxon>Gunneridae</taxon>
        <taxon>Pentapetalae</taxon>
        <taxon>asterids</taxon>
        <taxon>lamiids</taxon>
        <taxon>Lamiales</taxon>
        <taxon>Plantaginaceae</taxon>
        <taxon>Cheloneae</taxon>
        <taxon>Penstemon</taxon>
    </lineage>
</organism>
<dbReference type="PROSITE" id="PS51512">
    <property type="entry name" value="DFDF"/>
    <property type="match status" value="2"/>
</dbReference>
<dbReference type="GO" id="GO:0006397">
    <property type="term" value="P:mRNA processing"/>
    <property type="evidence" value="ECO:0007669"/>
    <property type="project" value="UniProtKB-KW"/>
</dbReference>
<evidence type="ECO:0000256" key="8">
    <source>
        <dbReference type="SAM" id="MobiDB-lite"/>
    </source>
</evidence>
<feature type="domain" description="DFDF" evidence="10">
    <location>
        <begin position="982"/>
        <end position="1018"/>
    </location>
</feature>
<feature type="compositionally biased region" description="Acidic residues" evidence="8">
    <location>
        <begin position="480"/>
        <end position="494"/>
    </location>
</feature>
<dbReference type="GO" id="GO:0000932">
    <property type="term" value="C:P-body"/>
    <property type="evidence" value="ECO:0007669"/>
    <property type="project" value="UniProtKB-SubCell"/>
</dbReference>
<feature type="domain" description="Sm" evidence="12">
    <location>
        <begin position="16"/>
        <end position="99"/>
    </location>
</feature>
<dbReference type="InterPro" id="IPR025761">
    <property type="entry name" value="FFD_box"/>
</dbReference>
<dbReference type="PANTHER" id="PTHR13586">
    <property type="entry name" value="SCD6 PROTEIN-RELATED"/>
    <property type="match status" value="1"/>
</dbReference>
<feature type="compositionally biased region" description="Low complexity" evidence="8">
    <location>
        <begin position="325"/>
        <end position="339"/>
    </location>
</feature>
<dbReference type="InterPro" id="IPR019050">
    <property type="entry name" value="FDF_dom"/>
</dbReference>
<keyword evidence="3" id="KW-0963">Cytoplasm</keyword>
<reference evidence="13 14" key="1">
    <citation type="submission" date="2024-12" db="EMBL/GenBank/DDBJ databases">
        <title>The unique morphological basis and parallel evolutionary history of personate flowers in Penstemon.</title>
        <authorList>
            <person name="Depatie T.H."/>
            <person name="Wessinger C.A."/>
        </authorList>
    </citation>
    <scope>NUCLEOTIDE SEQUENCE [LARGE SCALE GENOMIC DNA]</scope>
    <source>
        <strain evidence="13">WTNN_2</strain>
        <tissue evidence="13">Leaf</tissue>
    </source>
</reference>
<keyword evidence="9" id="KW-1133">Transmembrane helix</keyword>
<feature type="compositionally biased region" description="Acidic residues" evidence="8">
    <location>
        <begin position="1026"/>
        <end position="1039"/>
    </location>
</feature>
<evidence type="ECO:0000259" key="11">
    <source>
        <dbReference type="PROSITE" id="PS51513"/>
    </source>
</evidence>
<evidence type="ECO:0000256" key="3">
    <source>
        <dbReference type="ARBA" id="ARBA00022490"/>
    </source>
</evidence>
<dbReference type="AlphaFoldDB" id="A0ABD3SI23"/>
<dbReference type="InterPro" id="IPR010920">
    <property type="entry name" value="LSM_dom_sf"/>
</dbReference>
<keyword evidence="14" id="KW-1185">Reference proteome</keyword>
<proteinExistence type="inferred from homology"/>
<feature type="region of interest" description="Disordered" evidence="8">
    <location>
        <begin position="515"/>
        <end position="562"/>
    </location>
</feature>
<dbReference type="SMART" id="SM01271">
    <property type="entry name" value="LSM14"/>
    <property type="match status" value="2"/>
</dbReference>
<evidence type="ECO:0000256" key="6">
    <source>
        <dbReference type="ARBA" id="ARBA00059323"/>
    </source>
</evidence>
<feature type="compositionally biased region" description="Basic and acidic residues" evidence="8">
    <location>
        <begin position="522"/>
        <end position="545"/>
    </location>
</feature>
<dbReference type="InterPro" id="IPR047575">
    <property type="entry name" value="Sm"/>
</dbReference>
<evidence type="ECO:0008006" key="15">
    <source>
        <dbReference type="Google" id="ProtNLM"/>
    </source>
</evidence>
<dbReference type="Pfam" id="PF12701">
    <property type="entry name" value="LSM14"/>
    <property type="match status" value="2"/>
</dbReference>
<name>A0ABD3SI23_9LAMI</name>
<evidence type="ECO:0000256" key="7">
    <source>
        <dbReference type="PROSITE-ProRule" id="PRU00846"/>
    </source>
</evidence>
<dbReference type="PANTHER" id="PTHR13586:SF0">
    <property type="entry name" value="TRAILER HITCH, ISOFORM H"/>
    <property type="match status" value="1"/>
</dbReference>
<evidence type="ECO:0000313" key="14">
    <source>
        <dbReference type="Proteomes" id="UP001634393"/>
    </source>
</evidence>
<feature type="region of interest" description="Disordered" evidence="8">
    <location>
        <begin position="945"/>
        <end position="965"/>
    </location>
</feature>
<gene>
    <name evidence="13" type="ORF">ACJIZ3_020085</name>
</gene>
<feature type="compositionally biased region" description="Pro residues" evidence="8">
    <location>
        <begin position="644"/>
        <end position="659"/>
    </location>
</feature>
<dbReference type="EMBL" id="JBJXBP010000006">
    <property type="protein sequence ID" value="KAL3824056.1"/>
    <property type="molecule type" value="Genomic_DNA"/>
</dbReference>
<dbReference type="CDD" id="cd01736">
    <property type="entry name" value="LSm14_N"/>
    <property type="match status" value="2"/>
</dbReference>
<feature type="domain" description="FFD box profile" evidence="11">
    <location>
        <begin position="503"/>
        <end position="518"/>
    </location>
</feature>
<dbReference type="SUPFAM" id="SSF50182">
    <property type="entry name" value="Sm-like ribonucleoproteins"/>
    <property type="match status" value="2"/>
</dbReference>
<sequence length="1134" mass="120355">MAADISTAASSSRSGGGGASADSYIGSLISLTSKSEIRYEGILYNINTEESSIGLRNVRSFGTEGRKMDGPQVPPSDKVYEYILFRGSDIKDLQVKSSPPSHYPRPTAPPPSLPTAPSGSLTDIGSHSAQMGLHGSTFQSGLPLYQPGGNMNSWGPSPPNGNGSGLAMPMYWPGFYGTPNGLPQLPQQSLLRPPPGLSIPPSMHQMQYPGFNSSLAMGASSLPTSGFPDYQSSFVPSSSSSSLTSTSLPASNLPANVPALQPVPQQSQTMINPLLNKAPISAIPTSAPGSSLPSLAPNAISVSDNVRLPSVANKPSVHGPSALPQQTTSQQVSAVTGTSGSVNTEKPTPSLITPGQLLQSGPATASVNQPLQTTHKDVEVVQVSPKSSPEPSIPVVTEGQPPLLPLPQNTRAHKPNGGAYHMRNNYRGRGGRGYGNSRHVTKFTEDFDFTAMNEKFNKDEVWGHLGKSNKSQSNYKEGNESDNDEEYSQDEDDAELPKVEIKTVYNKDDFFDSLSCNSMDNDPNHGRPRYSEQMKLDTEKSKKMAADISTAASTSRSGGGGASADSYIGSLISLTSKSEIRYEGILYNINTEESSIGLRNVRSFGTEGRKMDGPQVPPSDKVYEYILFRGSDIKDLQVKSSPPSHYPRPTAPLAPPSLPTAPSGSLADIGSHSSQMGPPGSTFQSGVPLYQPGGNMNSWGPSPPSGNGSGLAMPMYWPGFYGTPNGLPQLPQQSLLRPPPGLSIPPSMQQMQYPGFNSSLPMGASSLPSSSFPDYQSLLVPSSTSSSSLTSTSLPASNLPVNVPTMQPVPVQSQTMINPLMNKAPISAISTSAPSSSFPSLVPNYISLPDNARLASVTSKPSVMNGPAALPPQTISQPASAVTGAFGSVITEKLTPSLITPGQLLQSGPATASVNQALQTTHKDVQVVQVSPKLSPEPSIPAVTEAQPPLLPLPQNTRAQKPNGGAYYMRNNYRGRGGRGFGISRPVTKFTEDFDFTAMNEKFNKDEVWGHLGKSNRSQSNKEVNESDNDEEYAQDEDDAELPKVEIKTVYNKDDFFDSLSCNSMGNDPNHGRPRHLEITQGIVVAVGVVALIEVVVVGFVALTMEEVMVVDIIAMLVGVAVVVRRITLPRVII</sequence>
<dbReference type="InterPro" id="IPR025609">
    <property type="entry name" value="Lsm14-like_N"/>
</dbReference>
<dbReference type="InterPro" id="IPR025762">
    <property type="entry name" value="DFDF"/>
</dbReference>
<feature type="domain" description="FFD box profile" evidence="11">
    <location>
        <begin position="1049"/>
        <end position="1064"/>
    </location>
</feature>
<dbReference type="Proteomes" id="UP001634393">
    <property type="component" value="Unassembled WGS sequence"/>
</dbReference>
<evidence type="ECO:0000256" key="2">
    <source>
        <dbReference type="ARBA" id="ARBA00010415"/>
    </source>
</evidence>
<dbReference type="Gene3D" id="2.30.30.100">
    <property type="match status" value="2"/>
</dbReference>
<feature type="domain" description="Sm" evidence="12">
    <location>
        <begin position="559"/>
        <end position="642"/>
    </location>
</feature>
<dbReference type="PROSITE" id="PS51513">
    <property type="entry name" value="FFD"/>
    <property type="match status" value="2"/>
</dbReference>
<dbReference type="FunFam" id="2.30.30.100:FF:000033">
    <property type="entry name" value="Trailer hitch, isoform C"/>
    <property type="match status" value="2"/>
</dbReference>
<feature type="compositionally biased region" description="Polar residues" evidence="8">
    <location>
        <begin position="671"/>
        <end position="685"/>
    </location>
</feature>
<feature type="region of interest" description="Disordered" evidence="8">
    <location>
        <begin position="311"/>
        <end position="348"/>
    </location>
</feature>
<comment type="similarity">
    <text evidence="2">Belongs to the LSM14 family.</text>
</comment>
<feature type="compositionally biased region" description="Pro residues" evidence="8">
    <location>
        <begin position="101"/>
        <end position="114"/>
    </location>
</feature>
<comment type="caution">
    <text evidence="13">The sequence shown here is derived from an EMBL/GenBank/DDBJ whole genome shotgun (WGS) entry which is preliminary data.</text>
</comment>
<evidence type="ECO:0000259" key="10">
    <source>
        <dbReference type="PROSITE" id="PS51512"/>
    </source>
</evidence>
<feature type="region of interest" description="Disordered" evidence="8">
    <location>
        <begin position="93"/>
        <end position="144"/>
    </location>
</feature>
<accession>A0ABD3SI23</accession>
<feature type="transmembrane region" description="Helical" evidence="9">
    <location>
        <begin position="1083"/>
        <end position="1103"/>
    </location>
</feature>